<evidence type="ECO:0000256" key="4">
    <source>
        <dbReference type="ARBA" id="ARBA00022490"/>
    </source>
</evidence>
<dbReference type="Gene3D" id="2.60.120.260">
    <property type="entry name" value="Galactose-binding domain-like"/>
    <property type="match status" value="1"/>
</dbReference>
<dbReference type="EC" id="3.2.1.96" evidence="3"/>
<comment type="subcellular location">
    <subcellularLocation>
        <location evidence="1">Cytoplasm</location>
        <location evidence="1">Cytosol</location>
    </subcellularLocation>
</comment>
<keyword evidence="6" id="KW-0326">Glycosidase</keyword>
<comment type="caution">
    <text evidence="10">The sequence shown here is derived from an EMBL/GenBank/DDBJ whole genome shotgun (WGS) entry which is preliminary data.</text>
</comment>
<evidence type="ECO:0000256" key="3">
    <source>
        <dbReference type="ARBA" id="ARBA00012566"/>
    </source>
</evidence>
<dbReference type="Proteomes" id="UP001266305">
    <property type="component" value="Unassembled WGS sequence"/>
</dbReference>
<comment type="catalytic activity">
    <reaction evidence="7">
        <text>an N(4)-(oligosaccharide-(1-&gt;3)-[oligosaccharide-(1-&gt;6)]-beta-D-Man-(1-&gt;4)-beta-D-GlcNAc-(1-&gt;4)-alpha-D-GlcNAc)-L-asparaginyl-[protein] + H2O = an oligosaccharide-(1-&gt;3)-[oligosaccharide-(1-&gt;6)]-beta-D-Man-(1-&gt;4)-D-GlcNAc + N(4)-(N-acetyl-beta-D-glucosaminyl)-L-asparaginyl-[protein]</text>
        <dbReference type="Rhea" id="RHEA:73067"/>
        <dbReference type="Rhea" id="RHEA-COMP:12603"/>
        <dbReference type="Rhea" id="RHEA-COMP:18176"/>
        <dbReference type="ChEBI" id="CHEBI:15377"/>
        <dbReference type="ChEBI" id="CHEBI:132248"/>
        <dbReference type="ChEBI" id="CHEBI:192714"/>
        <dbReference type="ChEBI" id="CHEBI:192715"/>
        <dbReference type="EC" id="3.2.1.96"/>
    </reaction>
</comment>
<evidence type="ECO:0000256" key="6">
    <source>
        <dbReference type="ARBA" id="ARBA00023295"/>
    </source>
</evidence>
<dbReference type="Pfam" id="PF03644">
    <property type="entry name" value="Glyco_hydro_85"/>
    <property type="match status" value="1"/>
</dbReference>
<keyword evidence="11" id="KW-1185">Reference proteome</keyword>
<evidence type="ECO:0000256" key="2">
    <source>
        <dbReference type="ARBA" id="ARBA00007849"/>
    </source>
</evidence>
<evidence type="ECO:0000256" key="7">
    <source>
        <dbReference type="ARBA" id="ARBA00034414"/>
    </source>
</evidence>
<evidence type="ECO:0000256" key="1">
    <source>
        <dbReference type="ARBA" id="ARBA00004514"/>
    </source>
</evidence>
<gene>
    <name evidence="10" type="ORF">P7K49_011958</name>
</gene>
<dbReference type="InterPro" id="IPR005201">
    <property type="entry name" value="TIM_ENGase"/>
</dbReference>
<proteinExistence type="inferred from homology"/>
<evidence type="ECO:0000313" key="10">
    <source>
        <dbReference type="EMBL" id="KAK2112211.1"/>
    </source>
</evidence>
<evidence type="ECO:0000256" key="5">
    <source>
        <dbReference type="ARBA" id="ARBA00022801"/>
    </source>
</evidence>
<dbReference type="Gene3D" id="3.20.20.80">
    <property type="entry name" value="Glycosidases"/>
    <property type="match status" value="1"/>
</dbReference>
<feature type="domain" description="Cytosolic endo-beta-N-acetylglucosaminidase TIM barrel" evidence="8">
    <location>
        <begin position="40"/>
        <end position="104"/>
    </location>
</feature>
<dbReference type="PANTHER" id="PTHR13246:SF1">
    <property type="entry name" value="CYTOSOLIC ENDO-BETA-N-ACETYLGLUCOSAMINIDASE"/>
    <property type="match status" value="1"/>
</dbReference>
<name>A0ABQ9VS42_SAGOE</name>
<dbReference type="InterPro" id="IPR032979">
    <property type="entry name" value="ENGase"/>
</dbReference>
<keyword evidence="4" id="KW-0963">Cytoplasm</keyword>
<comment type="similarity">
    <text evidence="2">Belongs to the glycosyl hydrolase 85 family.</text>
</comment>
<sequence length="450" mass="49056">MTGVTPCSPQVQLGGGRWTASPSRFPAALKAPTVTSVQEPSLELIRKHGFSVALFAPGWVYECLEKEHFFQNQDKFWGRLERYLPTHSICSLPFVTSFCLGMGARRVCYGQEETVGPWYHLSAQEMQPLFGEHRLEGDGRGWVRTHCCLEDAWHGGSSLLIQGVIPSEAGNVAVRWVTGDVWAHQLLPSHVVPVPPKIFLSMVYKLEGPTDVTVALELTTGDAGSCHISGISVLNAAGSPAVGQGPPVAWGLWTGSPWSAGLSPACDQPFGPSSCYEVSLRGCLLLDLFVCFTRPLGSREEESFTCRLGEIQVVDAASLLAPLPQVQAVTVSHVRWQLATSEQEGPPALLQLSCTLHWSFLLTQVRCFRIHCCRGTGDGSPGGELPRPERPMFLGLAFATQYRIVDLLVDAAEPGQDRRIGFLVEPVPKEGFRVPQAEWGRAALLYSAPE</sequence>
<protein>
    <recommendedName>
        <fullName evidence="3">mannosyl-glycoprotein endo-beta-N-acetylglucosaminidase</fullName>
        <ecNumber evidence="3">3.2.1.96</ecNumber>
    </recommendedName>
</protein>
<dbReference type="InterPro" id="IPR057882">
    <property type="entry name" value="ENGase_C"/>
</dbReference>
<reference evidence="10 11" key="1">
    <citation type="submission" date="2023-05" db="EMBL/GenBank/DDBJ databases">
        <title>B98-5 Cell Line De Novo Hybrid Assembly: An Optical Mapping Approach.</title>
        <authorList>
            <person name="Kananen K."/>
            <person name="Auerbach J.A."/>
            <person name="Kautto E."/>
            <person name="Blachly J.S."/>
        </authorList>
    </citation>
    <scope>NUCLEOTIDE SEQUENCE [LARGE SCALE GENOMIC DNA]</scope>
    <source>
        <strain evidence="10">B95-8</strain>
        <tissue evidence="10">Cell line</tissue>
    </source>
</reference>
<dbReference type="PANTHER" id="PTHR13246">
    <property type="entry name" value="ENDO BETA N-ACETYLGLUCOSAMINIDASE"/>
    <property type="match status" value="1"/>
</dbReference>
<accession>A0ABQ9VS42</accession>
<evidence type="ECO:0000259" key="9">
    <source>
        <dbReference type="Pfam" id="PF25529"/>
    </source>
</evidence>
<evidence type="ECO:0000259" key="8">
    <source>
        <dbReference type="Pfam" id="PF03644"/>
    </source>
</evidence>
<evidence type="ECO:0000313" key="11">
    <source>
        <dbReference type="Proteomes" id="UP001266305"/>
    </source>
</evidence>
<dbReference type="EMBL" id="JASSZA010000005">
    <property type="protein sequence ID" value="KAK2112211.1"/>
    <property type="molecule type" value="Genomic_DNA"/>
</dbReference>
<feature type="domain" description="Cytosolic endo-beta-N-acetylglucosaminidase C-terminal" evidence="9">
    <location>
        <begin position="320"/>
        <end position="447"/>
    </location>
</feature>
<organism evidence="10 11">
    <name type="scientific">Saguinus oedipus</name>
    <name type="common">Cotton-top tamarin</name>
    <name type="synonym">Oedipomidas oedipus</name>
    <dbReference type="NCBI Taxonomy" id="9490"/>
    <lineage>
        <taxon>Eukaryota</taxon>
        <taxon>Metazoa</taxon>
        <taxon>Chordata</taxon>
        <taxon>Craniata</taxon>
        <taxon>Vertebrata</taxon>
        <taxon>Euteleostomi</taxon>
        <taxon>Mammalia</taxon>
        <taxon>Eutheria</taxon>
        <taxon>Euarchontoglires</taxon>
        <taxon>Primates</taxon>
        <taxon>Haplorrhini</taxon>
        <taxon>Platyrrhini</taxon>
        <taxon>Cebidae</taxon>
        <taxon>Callitrichinae</taxon>
        <taxon>Saguinus</taxon>
    </lineage>
</organism>
<dbReference type="Pfam" id="PF25529">
    <property type="entry name" value="Ig_ENGASE1_C"/>
    <property type="match status" value="1"/>
</dbReference>
<keyword evidence="5" id="KW-0378">Hydrolase</keyword>